<feature type="domain" description="Putative restriction endonuclease" evidence="1">
    <location>
        <begin position="10"/>
        <end position="176"/>
    </location>
</feature>
<dbReference type="Proteomes" id="UP000441797">
    <property type="component" value="Unassembled WGS sequence"/>
</dbReference>
<protein>
    <recommendedName>
        <fullName evidence="1">Putative restriction endonuclease domain-containing protein</fullName>
    </recommendedName>
</protein>
<keyword evidence="3" id="KW-1185">Reference proteome</keyword>
<gene>
    <name evidence="2" type="ORF">BWI75_00665</name>
</gene>
<dbReference type="OrthoDB" id="509866at2"/>
<sequence length="181" mass="20441">METLAKWTVDDYHQMIASGILDNRRVELLAGEIHEMTPEAPLHTFCGGSLADYFRDRLNRQALVREARPITLTNSSEPEPDIAIVRGSWSDYRDRHPGANDILVVEISNSSLTKDLEQKQPIYAAAGIQEYWILDLTTLQLIVFRDPQGNVYQSRQDIKTGIVSPLGFPEITISVEQLFSV</sequence>
<reference evidence="2 3" key="1">
    <citation type="journal article" date="2019" name="Front. Microbiol.">
        <title>Genomic Features for Desiccation Tolerance and Sugar Biosynthesis in the Extremophile Gloeocapsopsis sp. UTEX B3054.</title>
        <authorList>
            <person name="Urrejola C."/>
            <person name="Alcorta J."/>
            <person name="Salas L."/>
            <person name="Vasquez M."/>
            <person name="Polz M.F."/>
            <person name="Vicuna R."/>
            <person name="Diez B."/>
        </authorList>
    </citation>
    <scope>NUCLEOTIDE SEQUENCE [LARGE SCALE GENOMIC DNA]</scope>
    <source>
        <strain evidence="2 3">1H9</strain>
    </source>
</reference>
<dbReference type="EMBL" id="NAPY01000001">
    <property type="protein sequence ID" value="MUL34911.1"/>
    <property type="molecule type" value="Genomic_DNA"/>
</dbReference>
<evidence type="ECO:0000313" key="3">
    <source>
        <dbReference type="Proteomes" id="UP000441797"/>
    </source>
</evidence>
<dbReference type="PANTHER" id="PTHR35400:SF1">
    <property type="entry name" value="SLR1083 PROTEIN"/>
    <property type="match status" value="1"/>
</dbReference>
<dbReference type="Gene3D" id="3.90.1570.10">
    <property type="entry name" value="tt1808, chain A"/>
    <property type="match status" value="1"/>
</dbReference>
<dbReference type="InterPro" id="IPR008538">
    <property type="entry name" value="Uma2"/>
</dbReference>
<dbReference type="CDD" id="cd06260">
    <property type="entry name" value="DUF820-like"/>
    <property type="match status" value="1"/>
</dbReference>
<dbReference type="InterPro" id="IPR012296">
    <property type="entry name" value="Nuclease_put_TT1808"/>
</dbReference>
<dbReference type="SUPFAM" id="SSF52980">
    <property type="entry name" value="Restriction endonuclease-like"/>
    <property type="match status" value="1"/>
</dbReference>
<evidence type="ECO:0000313" key="2">
    <source>
        <dbReference type="EMBL" id="MUL34911.1"/>
    </source>
</evidence>
<dbReference type="InterPro" id="IPR011335">
    <property type="entry name" value="Restrct_endonuc-II-like"/>
</dbReference>
<name>A0A6N8FNX0_9CHRO</name>
<evidence type="ECO:0000259" key="1">
    <source>
        <dbReference type="Pfam" id="PF05685"/>
    </source>
</evidence>
<organism evidence="2 3">
    <name type="scientific">Gloeocapsopsis dulcis AAB1 = 1H9</name>
    <dbReference type="NCBI Taxonomy" id="1433147"/>
    <lineage>
        <taxon>Bacteria</taxon>
        <taxon>Bacillati</taxon>
        <taxon>Cyanobacteriota</taxon>
        <taxon>Cyanophyceae</taxon>
        <taxon>Oscillatoriophycideae</taxon>
        <taxon>Chroococcales</taxon>
        <taxon>Chroococcaceae</taxon>
        <taxon>Gloeocapsopsis</taxon>
        <taxon>Gloeocapsopsis dulcis</taxon>
    </lineage>
</organism>
<accession>A0A6N8FNX0</accession>
<proteinExistence type="predicted"/>
<comment type="caution">
    <text evidence="2">The sequence shown here is derived from an EMBL/GenBank/DDBJ whole genome shotgun (WGS) entry which is preliminary data.</text>
</comment>
<dbReference type="RefSeq" id="WP_105220268.1">
    <property type="nucleotide sequence ID" value="NZ_CAWNSU010000059.1"/>
</dbReference>
<dbReference type="Pfam" id="PF05685">
    <property type="entry name" value="Uma2"/>
    <property type="match status" value="1"/>
</dbReference>
<dbReference type="AlphaFoldDB" id="A0A6N8FNX0"/>
<dbReference type="PANTHER" id="PTHR35400">
    <property type="entry name" value="SLR1083 PROTEIN"/>
    <property type="match status" value="1"/>
</dbReference>